<dbReference type="EMBL" id="LRBV02000008">
    <property type="status" value="NOT_ANNOTATED_CDS"/>
    <property type="molecule type" value="Genomic_DNA"/>
</dbReference>
<keyword evidence="3" id="KW-0804">Transcription</keyword>
<dbReference type="PANTHER" id="PTHR31314">
    <property type="entry name" value="MYB FAMILY TRANSCRIPTION FACTOR PHL7-LIKE"/>
    <property type="match status" value="1"/>
</dbReference>
<keyword evidence="2" id="KW-0805">Transcription regulation</keyword>
<dbReference type="InterPro" id="IPR009057">
    <property type="entry name" value="Homeodomain-like_sf"/>
</dbReference>
<evidence type="ECO:0000313" key="7">
    <source>
        <dbReference type="Proteomes" id="UP000594261"/>
    </source>
</evidence>
<reference evidence="6" key="2">
    <citation type="submission" date="2021-01" db="UniProtKB">
        <authorList>
            <consortium name="EnsemblPlants"/>
        </authorList>
    </citation>
    <scope>IDENTIFICATION</scope>
</reference>
<comment type="subcellular location">
    <subcellularLocation>
        <location evidence="1">Nucleus</location>
    </subcellularLocation>
</comment>
<dbReference type="InterPro" id="IPR046955">
    <property type="entry name" value="PHR1-like"/>
</dbReference>
<dbReference type="FunFam" id="1.10.10.60:FF:000007">
    <property type="entry name" value="Two-component response regulator"/>
    <property type="match status" value="1"/>
</dbReference>
<dbReference type="GO" id="GO:0003700">
    <property type="term" value="F:DNA-binding transcription factor activity"/>
    <property type="evidence" value="ECO:0007669"/>
    <property type="project" value="InterPro"/>
</dbReference>
<dbReference type="AlphaFoldDB" id="A0A7N2MD23"/>
<accession>A0A7N2MD23</accession>
<feature type="domain" description="HTH myb-type" evidence="5">
    <location>
        <begin position="26"/>
        <end position="92"/>
    </location>
</feature>
<keyword evidence="7" id="KW-1185">Reference proteome</keyword>
<dbReference type="Pfam" id="PF00249">
    <property type="entry name" value="Myb_DNA-binding"/>
    <property type="match status" value="1"/>
</dbReference>
<evidence type="ECO:0000256" key="1">
    <source>
        <dbReference type="ARBA" id="ARBA00004123"/>
    </source>
</evidence>
<dbReference type="EnsemblPlants" id="QL08p045405:mrna">
    <property type="protein sequence ID" value="QL08p045405:mrna"/>
    <property type="gene ID" value="QL08p045405"/>
</dbReference>
<dbReference type="SUPFAM" id="SSF46689">
    <property type="entry name" value="Homeodomain-like"/>
    <property type="match status" value="1"/>
</dbReference>
<dbReference type="PROSITE" id="PS51294">
    <property type="entry name" value="HTH_MYB"/>
    <property type="match status" value="1"/>
</dbReference>
<dbReference type="Gene3D" id="1.10.10.60">
    <property type="entry name" value="Homeodomain-like"/>
    <property type="match status" value="1"/>
</dbReference>
<dbReference type="InParanoid" id="A0A7N2MD23"/>
<dbReference type="InterPro" id="IPR006447">
    <property type="entry name" value="Myb_dom_plants"/>
</dbReference>
<keyword evidence="4" id="KW-0539">Nucleus</keyword>
<dbReference type="PANTHER" id="PTHR31314:SF113">
    <property type="entry name" value="MYB FAMILY TRANSCRIPTION FACTOR MPH1"/>
    <property type="match status" value="1"/>
</dbReference>
<dbReference type="GO" id="GO:0003677">
    <property type="term" value="F:DNA binding"/>
    <property type="evidence" value="ECO:0007669"/>
    <property type="project" value="InterPro"/>
</dbReference>
<evidence type="ECO:0000259" key="5">
    <source>
        <dbReference type="PROSITE" id="PS51294"/>
    </source>
</evidence>
<evidence type="ECO:0000256" key="3">
    <source>
        <dbReference type="ARBA" id="ARBA00023163"/>
    </source>
</evidence>
<dbReference type="Proteomes" id="UP000594261">
    <property type="component" value="Chromosome 8"/>
</dbReference>
<sequence>MSFFISHQLKKMKNSDRIGSVRQYNKSELPRLKWTAELHDLFVEAVEHLGGKDNILGFAEATPKRILQMMSVKGLTISHVKSHLQMYRSMKDRSNISVLVPTKHYLRESKAHSKDLRTFSVCSPQRPLGDELRQGEYDSRVFGHEIFSEDSNRLLQTIEETSNQHQDTNTCLVCSMSNETSGPDEICELSLSSAPPAMHSVEEREFWPLTDYNIPDSSSLNEFINIPHFHSLGSSSINLDLTI</sequence>
<organism evidence="6 7">
    <name type="scientific">Quercus lobata</name>
    <name type="common">Valley oak</name>
    <dbReference type="NCBI Taxonomy" id="97700"/>
    <lineage>
        <taxon>Eukaryota</taxon>
        <taxon>Viridiplantae</taxon>
        <taxon>Streptophyta</taxon>
        <taxon>Embryophyta</taxon>
        <taxon>Tracheophyta</taxon>
        <taxon>Spermatophyta</taxon>
        <taxon>Magnoliopsida</taxon>
        <taxon>eudicotyledons</taxon>
        <taxon>Gunneridae</taxon>
        <taxon>Pentapetalae</taxon>
        <taxon>rosids</taxon>
        <taxon>fabids</taxon>
        <taxon>Fagales</taxon>
        <taxon>Fagaceae</taxon>
        <taxon>Quercus</taxon>
    </lineage>
</organism>
<evidence type="ECO:0000313" key="6">
    <source>
        <dbReference type="EnsemblPlants" id="QL08p045405:mrna"/>
    </source>
</evidence>
<dbReference type="GO" id="GO:0005634">
    <property type="term" value="C:nucleus"/>
    <property type="evidence" value="ECO:0007669"/>
    <property type="project" value="UniProtKB-SubCell"/>
</dbReference>
<dbReference type="NCBIfam" id="TIGR01557">
    <property type="entry name" value="myb_SHAQKYF"/>
    <property type="match status" value="1"/>
</dbReference>
<protein>
    <recommendedName>
        <fullName evidence="5">HTH myb-type domain-containing protein</fullName>
    </recommendedName>
</protein>
<evidence type="ECO:0000256" key="2">
    <source>
        <dbReference type="ARBA" id="ARBA00023015"/>
    </source>
</evidence>
<dbReference type="Gramene" id="QL08p045405:mrna">
    <property type="protein sequence ID" value="QL08p045405:mrna"/>
    <property type="gene ID" value="QL08p045405"/>
</dbReference>
<dbReference type="OMA" id="FINIPHF"/>
<evidence type="ECO:0000256" key="4">
    <source>
        <dbReference type="ARBA" id="ARBA00023242"/>
    </source>
</evidence>
<reference evidence="6 7" key="1">
    <citation type="journal article" date="2016" name="G3 (Bethesda)">
        <title>First Draft Assembly and Annotation of the Genome of a California Endemic Oak Quercus lobata Nee (Fagaceae).</title>
        <authorList>
            <person name="Sork V.L."/>
            <person name="Fitz-Gibbon S.T."/>
            <person name="Puiu D."/>
            <person name="Crepeau M."/>
            <person name="Gugger P.F."/>
            <person name="Sherman R."/>
            <person name="Stevens K."/>
            <person name="Langley C.H."/>
            <person name="Pellegrini M."/>
            <person name="Salzberg S.L."/>
        </authorList>
    </citation>
    <scope>NUCLEOTIDE SEQUENCE [LARGE SCALE GENOMIC DNA]</scope>
    <source>
        <strain evidence="6 7">cv. SW786</strain>
    </source>
</reference>
<name>A0A7N2MD23_QUELO</name>
<dbReference type="InterPro" id="IPR001005">
    <property type="entry name" value="SANT/Myb"/>
</dbReference>
<dbReference type="InterPro" id="IPR017930">
    <property type="entry name" value="Myb_dom"/>
</dbReference>
<proteinExistence type="predicted"/>